<dbReference type="FunFam" id="3.40.50.1000:FF:000052">
    <property type="entry name" value="Alpha,alpha-trehalose-phosphate synthase [UDP-forming] 6"/>
    <property type="match status" value="1"/>
</dbReference>
<dbReference type="NCBIfam" id="TIGR01484">
    <property type="entry name" value="HAD-SF-IIB"/>
    <property type="match status" value="1"/>
</dbReference>
<dbReference type="GO" id="GO:0003825">
    <property type="term" value="F:alpha,alpha-trehalose-phosphate synthase (UDP-forming) activity"/>
    <property type="evidence" value="ECO:0007669"/>
    <property type="project" value="TreeGrafter"/>
</dbReference>
<dbReference type="InterPro" id="IPR001830">
    <property type="entry name" value="Glyco_trans_20"/>
</dbReference>
<dbReference type="PANTHER" id="PTHR10788">
    <property type="entry name" value="TREHALOSE-6-PHOSPHATE SYNTHASE"/>
    <property type="match status" value="1"/>
</dbReference>
<gene>
    <name evidence="3" type="ORF">GQF63_02380</name>
</gene>
<comment type="caution">
    <text evidence="3">The sequence shown here is derived from an EMBL/GenBank/DDBJ whole genome shotgun (WGS) entry which is preliminary data.</text>
</comment>
<dbReference type="SUPFAM" id="SSF53756">
    <property type="entry name" value="UDP-Glycosyltransferase/glycogen phosphorylase"/>
    <property type="match status" value="1"/>
</dbReference>
<comment type="similarity">
    <text evidence="1">In the C-terminal section; belongs to the trehalose phosphatase family.</text>
</comment>
<dbReference type="OrthoDB" id="9761633at2"/>
<protein>
    <submittedName>
        <fullName evidence="3">Bifunctional alpha,alpha-trehalose-phosphate synthase (UDP-forming)/trehalose-phosphatase</fullName>
    </submittedName>
</protein>
<name>A0A6N8KX77_9SPHI</name>
<dbReference type="NCBIfam" id="NF011071">
    <property type="entry name" value="PRK14501.1"/>
    <property type="match status" value="1"/>
</dbReference>
<dbReference type="InterPro" id="IPR036412">
    <property type="entry name" value="HAD-like_sf"/>
</dbReference>
<dbReference type="Gene3D" id="3.40.50.1000">
    <property type="entry name" value="HAD superfamily/HAD-like"/>
    <property type="match status" value="1"/>
</dbReference>
<dbReference type="GO" id="GO:0004805">
    <property type="term" value="F:trehalose-phosphatase activity"/>
    <property type="evidence" value="ECO:0007669"/>
    <property type="project" value="TreeGrafter"/>
</dbReference>
<dbReference type="CDD" id="cd03788">
    <property type="entry name" value="GT20_TPS"/>
    <property type="match status" value="1"/>
</dbReference>
<dbReference type="SUPFAM" id="SSF56784">
    <property type="entry name" value="HAD-like"/>
    <property type="match status" value="1"/>
</dbReference>
<dbReference type="Pfam" id="PF00982">
    <property type="entry name" value="Glyco_transf_20"/>
    <property type="match status" value="1"/>
</dbReference>
<dbReference type="Gene3D" id="3.40.50.2000">
    <property type="entry name" value="Glycogen Phosphorylase B"/>
    <property type="match status" value="2"/>
</dbReference>
<evidence type="ECO:0000256" key="2">
    <source>
        <dbReference type="ARBA" id="ARBA00008799"/>
    </source>
</evidence>
<dbReference type="NCBIfam" id="TIGR00685">
    <property type="entry name" value="T6PP"/>
    <property type="match status" value="1"/>
</dbReference>
<dbReference type="GO" id="GO:0005992">
    <property type="term" value="P:trehalose biosynthetic process"/>
    <property type="evidence" value="ECO:0007669"/>
    <property type="project" value="InterPro"/>
</dbReference>
<evidence type="ECO:0000313" key="3">
    <source>
        <dbReference type="EMBL" id="MVZ60861.1"/>
    </source>
</evidence>
<dbReference type="Gene3D" id="3.30.70.1020">
    <property type="entry name" value="Trehalose-6-phosphate phosphatase related protein, domain 2"/>
    <property type="match status" value="1"/>
</dbReference>
<reference evidence="3 4" key="1">
    <citation type="submission" date="2019-12" db="EMBL/GenBank/DDBJ databases">
        <authorList>
            <person name="Dong K."/>
        </authorList>
    </citation>
    <scope>NUCLEOTIDE SEQUENCE [LARGE SCALE GENOMIC DNA]</scope>
    <source>
        <strain evidence="3 4">JCM 31225</strain>
    </source>
</reference>
<dbReference type="AlphaFoldDB" id="A0A6N8KX77"/>
<dbReference type="GO" id="GO:0005829">
    <property type="term" value="C:cytosol"/>
    <property type="evidence" value="ECO:0007669"/>
    <property type="project" value="TreeGrafter"/>
</dbReference>
<dbReference type="Proteomes" id="UP000435036">
    <property type="component" value="Unassembled WGS sequence"/>
</dbReference>
<organism evidence="3 4">
    <name type="scientific">Sphingobacterium humi</name>
    <dbReference type="NCBI Taxonomy" id="1796905"/>
    <lineage>
        <taxon>Bacteria</taxon>
        <taxon>Pseudomonadati</taxon>
        <taxon>Bacteroidota</taxon>
        <taxon>Sphingobacteriia</taxon>
        <taxon>Sphingobacteriales</taxon>
        <taxon>Sphingobacteriaceae</taxon>
        <taxon>Sphingobacterium</taxon>
    </lineage>
</organism>
<accession>A0A6N8KX77</accession>
<dbReference type="RefSeq" id="WP_160367519.1">
    <property type="nucleotide sequence ID" value="NZ_WSQA01000002.1"/>
</dbReference>
<dbReference type="InterPro" id="IPR006379">
    <property type="entry name" value="HAD-SF_hydro_IIB"/>
</dbReference>
<proteinExistence type="inferred from homology"/>
<dbReference type="CDD" id="cd01627">
    <property type="entry name" value="HAD_TPP"/>
    <property type="match status" value="1"/>
</dbReference>
<dbReference type="EMBL" id="WSQA01000002">
    <property type="protein sequence ID" value="MVZ60861.1"/>
    <property type="molecule type" value="Genomic_DNA"/>
</dbReference>
<evidence type="ECO:0000313" key="4">
    <source>
        <dbReference type="Proteomes" id="UP000435036"/>
    </source>
</evidence>
<dbReference type="InterPro" id="IPR023214">
    <property type="entry name" value="HAD_sf"/>
</dbReference>
<dbReference type="PANTHER" id="PTHR10788:SF106">
    <property type="entry name" value="BCDNA.GH08860"/>
    <property type="match status" value="1"/>
</dbReference>
<dbReference type="Pfam" id="PF02358">
    <property type="entry name" value="Trehalose_PPase"/>
    <property type="match status" value="1"/>
</dbReference>
<evidence type="ECO:0000256" key="1">
    <source>
        <dbReference type="ARBA" id="ARBA00006330"/>
    </source>
</evidence>
<keyword evidence="4" id="KW-1185">Reference proteome</keyword>
<comment type="similarity">
    <text evidence="2">Belongs to the glycosyltransferase 20 family.</text>
</comment>
<sequence length="735" mass="84425">MQNQSPKHSGSTLIISNRLPVKIERKKGKLKFTASEGGLATGLGSFYKDNGSWWLGWPGIIPKTAAEEEQIREELKKRNLIPIFLNQHEINYFYEGFSNAILWPLCHYRPSYVELKPEYWTYYASVNQKFADLAKPYITEQTTVWVHDYQLMVLPGLIRQESSPRSIGYFHHIPFPPAELFRMLPWRQQLLQGLTQADLIGFHTYENAQNFSETCQSILHAEVHQQQLKMDGRSCHVDVFPMGIDYEKYKHQAISEASQGYCQELKALYPGQKLILSVDRLDYSKGVIQRLEAYELLLKQHPELIGKVNLYMLIVPSRDQVNQYKKLRNEIDRKVGNINAMHSIPGWQPVSYFYKSLPFDRLSAAYCAADVCFINSLFDGMNLVAKEYVASKQYQSGVLVLSEFAGASKELADALLINPYAIQETCDTLYQALQMSEEEKAERMLANQQVVEKFNVFHWVNLFMLRLQEIYEANHQEIARKVTADTKAALLATYQQANRRLLLLDYDGTLVGFHKNAEKAMPTPEVHRILDQLSADAKNTLSLVSGRKYDNLQQWFPKKDFFIIAEHGIWSNYPHKEWQVRPGLSNSWKPKIKALMQYITDRTAGSSIEEKTHSLAWHYRKVEPAFGKLKAQELLSQLVAVAEDLELQVINGDRVIEVKDQVINKGKAVLQLVSDLNPDFILCIGDDATDEDMFQELPSDSMTIKVGDKQSHAKYYVENYKEVLKLLQEITAITA</sequence>
<dbReference type="InterPro" id="IPR003337">
    <property type="entry name" value="Trehalose_PPase"/>
</dbReference>